<organism evidence="1 2">
    <name type="scientific">Nephila pilipes</name>
    <name type="common">Giant wood spider</name>
    <name type="synonym">Nephila maculata</name>
    <dbReference type="NCBI Taxonomy" id="299642"/>
    <lineage>
        <taxon>Eukaryota</taxon>
        <taxon>Metazoa</taxon>
        <taxon>Ecdysozoa</taxon>
        <taxon>Arthropoda</taxon>
        <taxon>Chelicerata</taxon>
        <taxon>Arachnida</taxon>
        <taxon>Araneae</taxon>
        <taxon>Araneomorphae</taxon>
        <taxon>Entelegynae</taxon>
        <taxon>Araneoidea</taxon>
        <taxon>Nephilidae</taxon>
        <taxon>Nephila</taxon>
    </lineage>
</organism>
<comment type="caution">
    <text evidence="1">The sequence shown here is derived from an EMBL/GenBank/DDBJ whole genome shotgun (WGS) entry which is preliminary data.</text>
</comment>
<dbReference type="AlphaFoldDB" id="A0A8X6P0Y4"/>
<keyword evidence="2" id="KW-1185">Reference proteome</keyword>
<reference evidence="1" key="1">
    <citation type="submission" date="2020-08" db="EMBL/GenBank/DDBJ databases">
        <title>Multicomponent nature underlies the extraordinary mechanical properties of spider dragline silk.</title>
        <authorList>
            <person name="Kono N."/>
            <person name="Nakamura H."/>
            <person name="Mori M."/>
            <person name="Yoshida Y."/>
            <person name="Ohtoshi R."/>
            <person name="Malay A.D."/>
            <person name="Moran D.A.P."/>
            <person name="Tomita M."/>
            <person name="Numata K."/>
            <person name="Arakawa K."/>
        </authorList>
    </citation>
    <scope>NUCLEOTIDE SEQUENCE</scope>
</reference>
<dbReference type="Proteomes" id="UP000887013">
    <property type="component" value="Unassembled WGS sequence"/>
</dbReference>
<accession>A0A8X6P0Y4</accession>
<evidence type="ECO:0000313" key="2">
    <source>
        <dbReference type="Proteomes" id="UP000887013"/>
    </source>
</evidence>
<gene>
    <name evidence="1" type="ORF">NPIL_24761</name>
</gene>
<protein>
    <submittedName>
        <fullName evidence="1">Uncharacterized protein</fullName>
    </submittedName>
</protein>
<proteinExistence type="predicted"/>
<evidence type="ECO:0000313" key="1">
    <source>
        <dbReference type="EMBL" id="GFT45317.1"/>
    </source>
</evidence>
<name>A0A8X6P0Y4_NEPPI</name>
<sequence length="92" mass="10191">MDPRKFFTLSELEDAMNDPNFFESDDDGADVDIVEFPPDEADVVSDVEDIGQNTLEDSCPRRVPGRLEAYSSALYVSSTSTDPNNNNVTKIV</sequence>
<dbReference type="OrthoDB" id="6779930at2759"/>
<dbReference type="EMBL" id="BMAW01110891">
    <property type="protein sequence ID" value="GFT45317.1"/>
    <property type="molecule type" value="Genomic_DNA"/>
</dbReference>